<accession>A0ACC2GU36</accession>
<evidence type="ECO:0000313" key="2">
    <source>
        <dbReference type="Proteomes" id="UP001157502"/>
    </source>
</evidence>
<keyword evidence="2" id="KW-1185">Reference proteome</keyword>
<proteinExistence type="predicted"/>
<comment type="caution">
    <text evidence="1">The sequence shown here is derived from an EMBL/GenBank/DDBJ whole genome shotgun (WGS) entry which is preliminary data.</text>
</comment>
<protein>
    <submittedName>
        <fullName evidence="1">Uncharacterized protein</fullName>
    </submittedName>
</protein>
<dbReference type="EMBL" id="CM055736">
    <property type="protein sequence ID" value="KAJ8007092.1"/>
    <property type="molecule type" value="Genomic_DNA"/>
</dbReference>
<evidence type="ECO:0000313" key="1">
    <source>
        <dbReference type="EMBL" id="KAJ8007092.1"/>
    </source>
</evidence>
<dbReference type="Proteomes" id="UP001157502">
    <property type="component" value="Chromosome 9"/>
</dbReference>
<organism evidence="1 2">
    <name type="scientific">Dallia pectoralis</name>
    <name type="common">Alaska blackfish</name>
    <dbReference type="NCBI Taxonomy" id="75939"/>
    <lineage>
        <taxon>Eukaryota</taxon>
        <taxon>Metazoa</taxon>
        <taxon>Chordata</taxon>
        <taxon>Craniata</taxon>
        <taxon>Vertebrata</taxon>
        <taxon>Euteleostomi</taxon>
        <taxon>Actinopterygii</taxon>
        <taxon>Neopterygii</taxon>
        <taxon>Teleostei</taxon>
        <taxon>Protacanthopterygii</taxon>
        <taxon>Esociformes</taxon>
        <taxon>Umbridae</taxon>
        <taxon>Dallia</taxon>
    </lineage>
</organism>
<sequence>MQYSRAVSPSHCVSPEICGECEMTDWRDGHRPGSAEHRVPQRVGLIQHDSHRRCPTKPSSRLHFTELISMGWTLGRTASQPSLSGFPVHGLASSKVRDGSTTAHSSQSGHRYWKCGR</sequence>
<reference evidence="1" key="1">
    <citation type="submission" date="2021-05" db="EMBL/GenBank/DDBJ databases">
        <authorList>
            <person name="Pan Q."/>
            <person name="Jouanno E."/>
            <person name="Zahm M."/>
            <person name="Klopp C."/>
            <person name="Cabau C."/>
            <person name="Louis A."/>
            <person name="Berthelot C."/>
            <person name="Parey E."/>
            <person name="Roest Crollius H."/>
            <person name="Montfort J."/>
            <person name="Robinson-Rechavi M."/>
            <person name="Bouchez O."/>
            <person name="Lampietro C."/>
            <person name="Lopez Roques C."/>
            <person name="Donnadieu C."/>
            <person name="Postlethwait J."/>
            <person name="Bobe J."/>
            <person name="Dillon D."/>
            <person name="Chandos A."/>
            <person name="von Hippel F."/>
            <person name="Guiguen Y."/>
        </authorList>
    </citation>
    <scope>NUCLEOTIDE SEQUENCE</scope>
    <source>
        <strain evidence="1">YG-Jan2019</strain>
    </source>
</reference>
<name>A0ACC2GU36_DALPE</name>
<gene>
    <name evidence="1" type="ORF">DPEC_G00113980</name>
</gene>